<keyword evidence="2" id="KW-1185">Reference proteome</keyword>
<dbReference type="EMBL" id="CP133548">
    <property type="protein sequence ID" value="WMS86214.1"/>
    <property type="molecule type" value="Genomic_DNA"/>
</dbReference>
<protein>
    <submittedName>
        <fullName evidence="1">Uncharacterized protein</fullName>
    </submittedName>
</protein>
<name>A0AA51X5V1_9GAMM</name>
<reference evidence="1 2" key="1">
    <citation type="submission" date="2023-08" db="EMBL/GenBank/DDBJ databases">
        <title>Pleionea litopenaei sp. nov., isolated from stomach of juvenile Litopenaeus vannamei.</title>
        <authorList>
            <person name="Rho A.M."/>
            <person name="Hwang C.Y."/>
        </authorList>
    </citation>
    <scope>NUCLEOTIDE SEQUENCE [LARGE SCALE GENOMIC DNA]</scope>
    <source>
        <strain evidence="1 2">HL-JVS1</strain>
    </source>
</reference>
<evidence type="ECO:0000313" key="2">
    <source>
        <dbReference type="Proteomes" id="UP001239782"/>
    </source>
</evidence>
<dbReference type="KEGG" id="plei:Q9312_13390"/>
<gene>
    <name evidence="1" type="ORF">Q9312_13390</name>
</gene>
<proteinExistence type="predicted"/>
<dbReference type="AlphaFoldDB" id="A0AA51X5V1"/>
<sequence>MKKKPDILVVLAAVLGLGIVVSSIGTSQDVDKKTVAPEHQETQIAVVNQ</sequence>
<evidence type="ECO:0000313" key="1">
    <source>
        <dbReference type="EMBL" id="WMS86214.1"/>
    </source>
</evidence>
<dbReference type="RefSeq" id="WP_309201366.1">
    <property type="nucleotide sequence ID" value="NZ_CP133548.1"/>
</dbReference>
<accession>A0AA51X5V1</accession>
<organism evidence="1 2">
    <name type="scientific">Pleionea litopenaei</name>
    <dbReference type="NCBI Taxonomy" id="3070815"/>
    <lineage>
        <taxon>Bacteria</taxon>
        <taxon>Pseudomonadati</taxon>
        <taxon>Pseudomonadota</taxon>
        <taxon>Gammaproteobacteria</taxon>
        <taxon>Oceanospirillales</taxon>
        <taxon>Pleioneaceae</taxon>
        <taxon>Pleionea</taxon>
    </lineage>
</organism>
<dbReference type="Proteomes" id="UP001239782">
    <property type="component" value="Chromosome"/>
</dbReference>